<feature type="transmembrane region" description="Helical" evidence="10">
    <location>
        <begin position="335"/>
        <end position="358"/>
    </location>
</feature>
<feature type="transmembrane region" description="Helical" evidence="10">
    <location>
        <begin position="33"/>
        <end position="54"/>
    </location>
</feature>
<dbReference type="InterPro" id="IPR006153">
    <property type="entry name" value="Cation/H_exchanger_TM"/>
</dbReference>
<dbReference type="GO" id="GO:1902600">
    <property type="term" value="P:proton transmembrane transport"/>
    <property type="evidence" value="ECO:0007669"/>
    <property type="project" value="InterPro"/>
</dbReference>
<comment type="subcellular location">
    <subcellularLocation>
        <location evidence="1">Cell membrane</location>
        <topology evidence="1">Multi-pass membrane protein</topology>
    </subcellularLocation>
</comment>
<feature type="transmembrane region" description="Helical" evidence="10">
    <location>
        <begin position="91"/>
        <end position="115"/>
    </location>
</feature>
<name>A0A840R0W7_9GAMM</name>
<dbReference type="Pfam" id="PF00999">
    <property type="entry name" value="Na_H_Exchanger"/>
    <property type="match status" value="1"/>
</dbReference>
<dbReference type="InterPro" id="IPR005170">
    <property type="entry name" value="Transptr-assoc_dom"/>
</dbReference>
<dbReference type="SUPFAM" id="SSF116726">
    <property type="entry name" value="TrkA C-terminal domain-like"/>
    <property type="match status" value="1"/>
</dbReference>
<evidence type="ECO:0000313" key="13">
    <source>
        <dbReference type="Proteomes" id="UP000536640"/>
    </source>
</evidence>
<feature type="transmembrane region" description="Helical" evidence="10">
    <location>
        <begin position="166"/>
        <end position="189"/>
    </location>
</feature>
<keyword evidence="5" id="KW-0630">Potassium</keyword>
<keyword evidence="6 10" id="KW-0812">Transmembrane</keyword>
<gene>
    <name evidence="12" type="ORF">HNQ57_000522</name>
</gene>
<dbReference type="EMBL" id="JACHHW010000001">
    <property type="protein sequence ID" value="MBB5186263.1"/>
    <property type="molecule type" value="Genomic_DNA"/>
</dbReference>
<keyword evidence="8" id="KW-0406">Ion transport</keyword>
<dbReference type="Gene3D" id="1.20.1530.20">
    <property type="match status" value="1"/>
</dbReference>
<dbReference type="NCBIfam" id="NF003716">
    <property type="entry name" value="PRK05326.1-3"/>
    <property type="match status" value="1"/>
</dbReference>
<comment type="caution">
    <text evidence="12">The sequence shown here is derived from an EMBL/GenBank/DDBJ whole genome shotgun (WGS) entry which is preliminary data.</text>
</comment>
<dbReference type="NCBIfam" id="NF003714">
    <property type="entry name" value="PRK05326.1-1"/>
    <property type="match status" value="1"/>
</dbReference>
<dbReference type="PANTHER" id="PTHR32507">
    <property type="entry name" value="NA(+)/H(+) ANTIPORTER 1"/>
    <property type="match status" value="1"/>
</dbReference>
<proteinExistence type="predicted"/>
<feature type="transmembrane region" description="Helical" evidence="10">
    <location>
        <begin position="60"/>
        <end position="79"/>
    </location>
</feature>
<keyword evidence="2" id="KW-0813">Transport</keyword>
<evidence type="ECO:0000256" key="5">
    <source>
        <dbReference type="ARBA" id="ARBA00022538"/>
    </source>
</evidence>
<evidence type="ECO:0000256" key="10">
    <source>
        <dbReference type="SAM" id="Phobius"/>
    </source>
</evidence>
<dbReference type="SMART" id="SM01091">
    <property type="entry name" value="CorC_HlyC"/>
    <property type="match status" value="1"/>
</dbReference>
<dbReference type="InterPro" id="IPR036721">
    <property type="entry name" value="RCK_C_sf"/>
</dbReference>
<dbReference type="InterPro" id="IPR006037">
    <property type="entry name" value="RCK_C"/>
</dbReference>
<feature type="domain" description="RCK C-terminal" evidence="11">
    <location>
        <begin position="403"/>
        <end position="485"/>
    </location>
</feature>
<dbReference type="InterPro" id="IPR038770">
    <property type="entry name" value="Na+/solute_symporter_sf"/>
</dbReference>
<evidence type="ECO:0000256" key="9">
    <source>
        <dbReference type="ARBA" id="ARBA00023136"/>
    </source>
</evidence>
<dbReference type="GO" id="GO:0006813">
    <property type="term" value="P:potassium ion transport"/>
    <property type="evidence" value="ECO:0007669"/>
    <property type="project" value="UniProtKB-KW"/>
</dbReference>
<evidence type="ECO:0000259" key="11">
    <source>
        <dbReference type="PROSITE" id="PS51202"/>
    </source>
</evidence>
<protein>
    <submittedName>
        <fullName evidence="12">Cell volume regulation protein A</fullName>
    </submittedName>
</protein>
<sequence length="576" mass="61763">MIEHTYQLVFIGAALFLFAVFASIISRRLGAPLLLIFLLLGMLAGEDGIGGIRFDDIDTAFLIGNLALAIIIFDGGLGTRMDTFRSSLRPALSLATVGVFLTAGITGAAACYILDLPWQEGLLIGAIVGSTDAAAVFGLIKNAGLNLKDRTGATLEIESGSNDPMAIFLTITLVEALSSPAGLSGWLLVGELVKQMGLGLLFGVIGGYVIPAALRKVTLPVSLYPLMVFAAALTLFGGTSFSGGSGFLAIYIAGVMTGTTSFLYMNDIRRFHDGIAWLSQIGMFLMLGLLVTPSLLPPIIIPALIIAGILIFVARPLAVAVSLLPFRFPWRDQVFVSWCGLRGAVPIILALFPSLAGLENARTYFELVFFVVLTSLVIQGWTIAPMARWLKVDLPVALKLPSFKSTHLPSNPHKDLVVYQVVAGSSVIGKSIYQLVLPNSALVVALIRDEIPLNSKAENKLQESDQVVIVATTGIAEKLAELFSPTLSRMPSKLSSNFFGDFTIRPDSELGDLALLYNFDIPDELKHLTVGEHIKRKFRGRPVVGDALTFPQLKLTVKELKDGEISLIGLKLTPAP</sequence>
<keyword evidence="9 10" id="KW-0472">Membrane</keyword>
<evidence type="ECO:0000256" key="1">
    <source>
        <dbReference type="ARBA" id="ARBA00004651"/>
    </source>
</evidence>
<evidence type="ECO:0000256" key="8">
    <source>
        <dbReference type="ARBA" id="ARBA00023065"/>
    </source>
</evidence>
<organism evidence="12 13">
    <name type="scientific">Zhongshania antarctica</name>
    <dbReference type="NCBI Taxonomy" id="641702"/>
    <lineage>
        <taxon>Bacteria</taxon>
        <taxon>Pseudomonadati</taxon>
        <taxon>Pseudomonadota</taxon>
        <taxon>Gammaproteobacteria</taxon>
        <taxon>Cellvibrionales</taxon>
        <taxon>Spongiibacteraceae</taxon>
        <taxon>Zhongshania</taxon>
    </lineage>
</organism>
<keyword evidence="3" id="KW-0050">Antiport</keyword>
<evidence type="ECO:0000256" key="4">
    <source>
        <dbReference type="ARBA" id="ARBA00022475"/>
    </source>
</evidence>
<keyword evidence="4" id="KW-1003">Cell membrane</keyword>
<keyword evidence="5" id="KW-0633">Potassium transport</keyword>
<dbReference type="PROSITE" id="PS51202">
    <property type="entry name" value="RCK_C"/>
    <property type="match status" value="1"/>
</dbReference>
<reference evidence="12 13" key="1">
    <citation type="submission" date="2020-08" db="EMBL/GenBank/DDBJ databases">
        <title>Genomic Encyclopedia of Type Strains, Phase IV (KMG-IV): sequencing the most valuable type-strain genomes for metagenomic binning, comparative biology and taxonomic classification.</title>
        <authorList>
            <person name="Goeker M."/>
        </authorList>
    </citation>
    <scope>NUCLEOTIDE SEQUENCE [LARGE SCALE GENOMIC DNA]</scope>
    <source>
        <strain evidence="12 13">DSM 25701</strain>
    </source>
</reference>
<dbReference type="GO" id="GO:0015297">
    <property type="term" value="F:antiporter activity"/>
    <property type="evidence" value="ECO:0007669"/>
    <property type="project" value="UniProtKB-KW"/>
</dbReference>
<evidence type="ECO:0000256" key="2">
    <source>
        <dbReference type="ARBA" id="ARBA00022448"/>
    </source>
</evidence>
<dbReference type="Proteomes" id="UP000536640">
    <property type="component" value="Unassembled WGS sequence"/>
</dbReference>
<feature type="transmembrane region" description="Helical" evidence="10">
    <location>
        <begin position="6"/>
        <end position="26"/>
    </location>
</feature>
<dbReference type="Pfam" id="PF02080">
    <property type="entry name" value="TrkA_C"/>
    <property type="match status" value="1"/>
</dbReference>
<dbReference type="AlphaFoldDB" id="A0A840R0W7"/>
<feature type="transmembrane region" description="Helical" evidence="10">
    <location>
        <begin position="274"/>
        <end position="293"/>
    </location>
</feature>
<accession>A0A840R0W7</accession>
<keyword evidence="13" id="KW-1185">Reference proteome</keyword>
<dbReference type="Gene3D" id="3.30.70.1450">
    <property type="entry name" value="Regulator of K+ conductance, C-terminal domain"/>
    <property type="match status" value="1"/>
</dbReference>
<feature type="transmembrane region" description="Helical" evidence="10">
    <location>
        <begin position="221"/>
        <end position="241"/>
    </location>
</feature>
<dbReference type="GO" id="GO:0008324">
    <property type="term" value="F:monoatomic cation transmembrane transporter activity"/>
    <property type="evidence" value="ECO:0007669"/>
    <property type="project" value="InterPro"/>
</dbReference>
<feature type="transmembrane region" description="Helical" evidence="10">
    <location>
        <begin position="299"/>
        <end position="323"/>
    </location>
</feature>
<dbReference type="GO" id="GO:0005886">
    <property type="term" value="C:plasma membrane"/>
    <property type="evidence" value="ECO:0007669"/>
    <property type="project" value="UniProtKB-SubCell"/>
</dbReference>
<dbReference type="Pfam" id="PF03471">
    <property type="entry name" value="CorC_HlyC"/>
    <property type="match status" value="1"/>
</dbReference>
<dbReference type="RefSeq" id="WP_184461051.1">
    <property type="nucleotide sequence ID" value="NZ_JACHHW010000001.1"/>
</dbReference>
<feature type="transmembrane region" description="Helical" evidence="10">
    <location>
        <begin position="195"/>
        <end position="214"/>
    </location>
</feature>
<keyword evidence="7 10" id="KW-1133">Transmembrane helix</keyword>
<evidence type="ECO:0000256" key="7">
    <source>
        <dbReference type="ARBA" id="ARBA00022989"/>
    </source>
</evidence>
<evidence type="ECO:0000256" key="3">
    <source>
        <dbReference type="ARBA" id="ARBA00022449"/>
    </source>
</evidence>
<feature type="transmembrane region" description="Helical" evidence="10">
    <location>
        <begin position="121"/>
        <end position="140"/>
    </location>
</feature>
<evidence type="ECO:0000313" key="12">
    <source>
        <dbReference type="EMBL" id="MBB5186263.1"/>
    </source>
</evidence>
<dbReference type="NCBIfam" id="NF003715">
    <property type="entry name" value="PRK05326.1-2"/>
    <property type="match status" value="1"/>
</dbReference>
<evidence type="ECO:0000256" key="6">
    <source>
        <dbReference type="ARBA" id="ARBA00022692"/>
    </source>
</evidence>
<feature type="transmembrane region" description="Helical" evidence="10">
    <location>
        <begin position="247"/>
        <end position="265"/>
    </location>
</feature>
<feature type="transmembrane region" description="Helical" evidence="10">
    <location>
        <begin position="364"/>
        <end position="384"/>
    </location>
</feature>
<dbReference type="PANTHER" id="PTHR32507:SF7">
    <property type="entry name" value="K(+)_H(+) ANTIPORTER NHAP2"/>
    <property type="match status" value="1"/>
</dbReference>